<proteinExistence type="predicted"/>
<reference evidence="1" key="1">
    <citation type="submission" date="2017-08" db="EMBL/GenBank/DDBJ databases">
        <authorList>
            <person name="Polle J.E."/>
            <person name="Barry K."/>
            <person name="Cushman J."/>
            <person name="Schmutz J."/>
            <person name="Tran D."/>
            <person name="Hathwaick L.T."/>
            <person name="Yim W.C."/>
            <person name="Jenkins J."/>
            <person name="Mckie-Krisberg Z.M."/>
            <person name="Prochnik S."/>
            <person name="Lindquist E."/>
            <person name="Dockter R.B."/>
            <person name="Adam C."/>
            <person name="Molina H."/>
            <person name="Bunkerborg J."/>
            <person name="Jin E."/>
            <person name="Buchheim M."/>
            <person name="Magnuson J."/>
        </authorList>
    </citation>
    <scope>NUCLEOTIDE SEQUENCE</scope>
    <source>
        <strain evidence="1">CCAP 19/18</strain>
    </source>
</reference>
<dbReference type="Proteomes" id="UP000815325">
    <property type="component" value="Unassembled WGS sequence"/>
</dbReference>
<name>A0ABQ7FSC8_DUNSA</name>
<accession>A0ABQ7FSC8</accession>
<comment type="caution">
    <text evidence="1">The sequence shown here is derived from an EMBL/GenBank/DDBJ whole genome shotgun (WGS) entry which is preliminary data.</text>
</comment>
<keyword evidence="2" id="KW-1185">Reference proteome</keyword>
<evidence type="ECO:0000313" key="1">
    <source>
        <dbReference type="EMBL" id="KAF5825423.1"/>
    </source>
</evidence>
<protein>
    <submittedName>
        <fullName evidence="1">Uncharacterized protein</fullName>
    </submittedName>
</protein>
<gene>
    <name evidence="1" type="ORF">DUNSADRAFT_10215</name>
</gene>
<evidence type="ECO:0000313" key="2">
    <source>
        <dbReference type="Proteomes" id="UP000815325"/>
    </source>
</evidence>
<organism evidence="1 2">
    <name type="scientific">Dunaliella salina</name>
    <name type="common">Green alga</name>
    <name type="synonym">Protococcus salinus</name>
    <dbReference type="NCBI Taxonomy" id="3046"/>
    <lineage>
        <taxon>Eukaryota</taxon>
        <taxon>Viridiplantae</taxon>
        <taxon>Chlorophyta</taxon>
        <taxon>core chlorophytes</taxon>
        <taxon>Chlorophyceae</taxon>
        <taxon>CS clade</taxon>
        <taxon>Chlamydomonadales</taxon>
        <taxon>Dunaliellaceae</taxon>
        <taxon>Dunaliella</taxon>
    </lineage>
</organism>
<dbReference type="EMBL" id="MU073156">
    <property type="protein sequence ID" value="KAF5825423.1"/>
    <property type="molecule type" value="Genomic_DNA"/>
</dbReference>
<sequence length="78" mass="8750">MYMCIYAPLTALAGVKARRMLFYPGPRDMALYPKLLASNGSRGESQEKCLTHALTCLYLVHSHVWDRVKPFIEAGGCM</sequence>